<sequence>MEIKRSDGVSDDPSKHLPSRRRPPNYDSATVQCFINQEALEQLASIDLIELCNEAKVEQCRATRDLRSCGRDVQHALISCGHASLCVECSQRCDLCPICRNPVPKNGNRLRLRLYKKCDEAGLLSKRNVDTLQGEDDCRKQVPEDVRRLYSLFDVALENNLVSLVCHYVTDVCMDETAVSSDPVRAILLDEVVVKDWCKNTFTNIVTELRGIYTLKIEQMKTKLNLLLKLTVHLNGISSVLDVLESSFKESCSTQLDDLHFLLEDTLKAKQHLEVMTWCIKHQFFVNFQSRFSSFDSWCSAVQERKSAASVRAWAEPSSGSADSHGSSLFVEDALLNVGIEEMHADLIREETSIQCLQEDEYLLPKSNVDEVASCYPFQNLRSTADILFLNGTSDMVIAKRAIFMYYLFDRHWTLPDYGWRYLVDDFAAAFGISRYSQLECLIFYLLDDHTEDALKEAIRLLPEIASQQAHPKLAQVLLERQCPDAALMVLRWSGHDGFCVYPSHVHDSMQLVPLCDAVTAVRVRIECGLLTEAFMYQRVHILKAKNVIWHRSDAEILNSEKSGNETWMKQLEILVTEICHLCIRRNLVDRMIELPWNAGEVKYLHRCLLESALQNPTLAFGSLLVVYYLQRCRYVEAYQVDRKLQNVEQDTMLNTANRDIISRMKSVSQWRAGLIDKCLQLLPEVQCQQIVSANVDSDMYSCMDAERPLEVENSFELLEPASLLVSPSADSVLRKSSPNFQLKNISSDLQKRSSSLMVDSSSQPSSILLGRLLMPVQSPSTQKMDSPIQGSHIPHYPSSSVSGSTRAVDIHHANGFSLGTQFNDGSARGAFNKKLLKERNRRLSWGLQNVPMGRFEKDFLGTDSNGSNSQQENAQPLFHPIAAEYDHYQVGSPNNDRIHNDFVGYQSRNTHSTHDLFDRTPSVISPEGAFNFAWSSQTRESPVGQLSMNAVQRWRSDESEDEDGQVDERYSGRRIPRRGKLRRK</sequence>
<proteinExistence type="predicted"/>
<dbReference type="Pfam" id="PF13934">
    <property type="entry name" value="ELYS"/>
    <property type="match status" value="1"/>
</dbReference>
<dbReference type="Gene3D" id="3.30.40.10">
    <property type="entry name" value="Zinc/RING finger domain, C3HC4 (zinc finger)"/>
    <property type="match status" value="1"/>
</dbReference>
<dbReference type="GO" id="GO:0005634">
    <property type="term" value="C:nucleus"/>
    <property type="evidence" value="ECO:0007669"/>
    <property type="project" value="UniProtKB-SubCell"/>
</dbReference>
<evidence type="ECO:0000259" key="5">
    <source>
        <dbReference type="PROSITE" id="PS50089"/>
    </source>
</evidence>
<dbReference type="EMBL" id="JAUJYO010000010">
    <property type="protein sequence ID" value="KAK1306213.1"/>
    <property type="molecule type" value="Genomic_DNA"/>
</dbReference>
<evidence type="ECO:0000256" key="2">
    <source>
        <dbReference type="ARBA" id="ARBA00023242"/>
    </source>
</evidence>
<reference evidence="6" key="2">
    <citation type="submission" date="2023-06" db="EMBL/GenBank/DDBJ databases">
        <authorList>
            <person name="Ma L."/>
            <person name="Liu K.-W."/>
            <person name="Li Z."/>
            <person name="Hsiao Y.-Y."/>
            <person name="Qi Y."/>
            <person name="Fu T."/>
            <person name="Tang G."/>
            <person name="Zhang D."/>
            <person name="Sun W.-H."/>
            <person name="Liu D.-K."/>
            <person name="Li Y."/>
            <person name="Chen G.-Z."/>
            <person name="Liu X.-D."/>
            <person name="Liao X.-Y."/>
            <person name="Jiang Y.-T."/>
            <person name="Yu X."/>
            <person name="Hao Y."/>
            <person name="Huang J."/>
            <person name="Zhao X.-W."/>
            <person name="Ke S."/>
            <person name="Chen Y.-Y."/>
            <person name="Wu W.-L."/>
            <person name="Hsu J.-L."/>
            <person name="Lin Y.-F."/>
            <person name="Huang M.-D."/>
            <person name="Li C.-Y."/>
            <person name="Huang L."/>
            <person name="Wang Z.-W."/>
            <person name="Zhao X."/>
            <person name="Zhong W.-Y."/>
            <person name="Peng D.-H."/>
            <person name="Ahmad S."/>
            <person name="Lan S."/>
            <person name="Zhang J.-S."/>
            <person name="Tsai W.-C."/>
            <person name="Van De Peer Y."/>
            <person name="Liu Z.-J."/>
        </authorList>
    </citation>
    <scope>NUCLEOTIDE SEQUENCE</scope>
    <source>
        <strain evidence="6">CP</strain>
        <tissue evidence="6">Leaves</tissue>
    </source>
</reference>
<name>A0AAV9E032_ACOCL</name>
<accession>A0AAV9E032</accession>
<reference evidence="6" key="1">
    <citation type="journal article" date="2023" name="Nat. Commun.">
        <title>Diploid and tetraploid genomes of Acorus and the evolution of monocots.</title>
        <authorList>
            <person name="Ma L."/>
            <person name="Liu K.W."/>
            <person name="Li Z."/>
            <person name="Hsiao Y.Y."/>
            <person name="Qi Y."/>
            <person name="Fu T."/>
            <person name="Tang G.D."/>
            <person name="Zhang D."/>
            <person name="Sun W.H."/>
            <person name="Liu D.K."/>
            <person name="Li Y."/>
            <person name="Chen G.Z."/>
            <person name="Liu X.D."/>
            <person name="Liao X.Y."/>
            <person name="Jiang Y.T."/>
            <person name="Yu X."/>
            <person name="Hao Y."/>
            <person name="Huang J."/>
            <person name="Zhao X.W."/>
            <person name="Ke S."/>
            <person name="Chen Y.Y."/>
            <person name="Wu W.L."/>
            <person name="Hsu J.L."/>
            <person name="Lin Y.F."/>
            <person name="Huang M.D."/>
            <person name="Li C.Y."/>
            <person name="Huang L."/>
            <person name="Wang Z.W."/>
            <person name="Zhao X."/>
            <person name="Zhong W.Y."/>
            <person name="Peng D.H."/>
            <person name="Ahmad S."/>
            <person name="Lan S."/>
            <person name="Zhang J.S."/>
            <person name="Tsai W.C."/>
            <person name="Van de Peer Y."/>
            <person name="Liu Z.J."/>
        </authorList>
    </citation>
    <scope>NUCLEOTIDE SEQUENCE</scope>
    <source>
        <strain evidence="6">CP</strain>
    </source>
</reference>
<keyword evidence="3" id="KW-0479">Metal-binding</keyword>
<dbReference type="PANTHER" id="PTHR47358:SF2">
    <property type="entry name" value="E3 UBIQUITIN-PROTEIN LIGASE HOS1"/>
    <property type="match status" value="1"/>
</dbReference>
<evidence type="ECO:0000313" key="6">
    <source>
        <dbReference type="EMBL" id="KAK1306213.1"/>
    </source>
</evidence>
<dbReference type="InterPro" id="IPR001841">
    <property type="entry name" value="Znf_RING"/>
</dbReference>
<gene>
    <name evidence="6" type="primary">HOS1</name>
    <name evidence="6" type="ORF">QJS10_CPA10g01472</name>
</gene>
<feature type="compositionally biased region" description="Basic and acidic residues" evidence="4">
    <location>
        <begin position="1"/>
        <end position="15"/>
    </location>
</feature>
<dbReference type="PANTHER" id="PTHR47358">
    <property type="entry name" value="E3 UBIQUITIN-PROTEIN LIGASE HOS1"/>
    <property type="match status" value="1"/>
</dbReference>
<comment type="caution">
    <text evidence="6">The sequence shown here is derived from an EMBL/GenBank/DDBJ whole genome shotgun (WGS) entry which is preliminary data.</text>
</comment>
<feature type="region of interest" description="Disordered" evidence="4">
    <location>
        <begin position="1"/>
        <end position="24"/>
    </location>
</feature>
<dbReference type="InterPro" id="IPR044718">
    <property type="entry name" value="HOS1"/>
</dbReference>
<comment type="subcellular location">
    <subcellularLocation>
        <location evidence="1">Nucleus</location>
    </subcellularLocation>
</comment>
<keyword evidence="3" id="KW-0862">Zinc</keyword>
<dbReference type="InterPro" id="IPR025151">
    <property type="entry name" value="ELYS_dom"/>
</dbReference>
<organism evidence="6 7">
    <name type="scientific">Acorus calamus</name>
    <name type="common">Sweet flag</name>
    <dbReference type="NCBI Taxonomy" id="4465"/>
    <lineage>
        <taxon>Eukaryota</taxon>
        <taxon>Viridiplantae</taxon>
        <taxon>Streptophyta</taxon>
        <taxon>Embryophyta</taxon>
        <taxon>Tracheophyta</taxon>
        <taxon>Spermatophyta</taxon>
        <taxon>Magnoliopsida</taxon>
        <taxon>Liliopsida</taxon>
        <taxon>Acoraceae</taxon>
        <taxon>Acorus</taxon>
    </lineage>
</organism>
<feature type="compositionally biased region" description="Polar residues" evidence="4">
    <location>
        <begin position="937"/>
        <end position="951"/>
    </location>
</feature>
<dbReference type="InterPro" id="IPR013083">
    <property type="entry name" value="Znf_RING/FYVE/PHD"/>
</dbReference>
<evidence type="ECO:0000256" key="1">
    <source>
        <dbReference type="ARBA" id="ARBA00004123"/>
    </source>
</evidence>
<evidence type="ECO:0000256" key="3">
    <source>
        <dbReference type="PROSITE-ProRule" id="PRU00175"/>
    </source>
</evidence>
<protein>
    <submittedName>
        <fullName evidence="6">E3 ubiquitin-protein ligase HOS1</fullName>
    </submittedName>
</protein>
<keyword evidence="3" id="KW-0863">Zinc-finger</keyword>
<dbReference type="GO" id="GO:0004842">
    <property type="term" value="F:ubiquitin-protein transferase activity"/>
    <property type="evidence" value="ECO:0007669"/>
    <property type="project" value="InterPro"/>
</dbReference>
<keyword evidence="2" id="KW-0539">Nucleus</keyword>
<feature type="region of interest" description="Disordered" evidence="4">
    <location>
        <begin position="937"/>
        <end position="985"/>
    </location>
</feature>
<evidence type="ECO:0000256" key="4">
    <source>
        <dbReference type="SAM" id="MobiDB-lite"/>
    </source>
</evidence>
<dbReference type="AlphaFoldDB" id="A0AAV9E032"/>
<keyword evidence="7" id="KW-1185">Reference proteome</keyword>
<evidence type="ECO:0000313" key="7">
    <source>
        <dbReference type="Proteomes" id="UP001180020"/>
    </source>
</evidence>
<dbReference type="GO" id="GO:0016567">
    <property type="term" value="P:protein ubiquitination"/>
    <property type="evidence" value="ECO:0007669"/>
    <property type="project" value="InterPro"/>
</dbReference>
<feature type="compositionally biased region" description="Basic residues" evidence="4">
    <location>
        <begin position="973"/>
        <end position="985"/>
    </location>
</feature>
<dbReference type="GO" id="GO:0008270">
    <property type="term" value="F:zinc ion binding"/>
    <property type="evidence" value="ECO:0007669"/>
    <property type="project" value="UniProtKB-KW"/>
</dbReference>
<dbReference type="PROSITE" id="PS50089">
    <property type="entry name" value="ZF_RING_2"/>
    <property type="match status" value="1"/>
</dbReference>
<feature type="domain" description="RING-type" evidence="5">
    <location>
        <begin position="69"/>
        <end position="100"/>
    </location>
</feature>
<dbReference type="Proteomes" id="UP001180020">
    <property type="component" value="Unassembled WGS sequence"/>
</dbReference>